<dbReference type="Proteomes" id="UP000006727">
    <property type="component" value="Chromosome 2"/>
</dbReference>
<evidence type="ECO:0000256" key="1">
    <source>
        <dbReference type="ARBA" id="ARBA00024339"/>
    </source>
</evidence>
<dbReference type="InParanoid" id="A0A7I4DAX6"/>
<dbReference type="PANTHER" id="PTHR13465:SF2">
    <property type="entry name" value="PHAGOSOME ASSEMBLY FACTOR 1"/>
    <property type="match status" value="1"/>
</dbReference>
<dbReference type="Gramene" id="Pp3c2_6370V3.3">
    <property type="protein sequence ID" value="Pp3c2_6370V3.3"/>
    <property type="gene ID" value="Pp3c2_6370"/>
</dbReference>
<dbReference type="PANTHER" id="PTHR13465">
    <property type="entry name" value="UPF0183 PROTEIN"/>
    <property type="match status" value="1"/>
</dbReference>
<dbReference type="OrthoDB" id="411211at2759"/>
<reference evidence="2" key="3">
    <citation type="submission" date="2020-12" db="UniProtKB">
        <authorList>
            <consortium name="EnsemblPlants"/>
        </authorList>
    </citation>
    <scope>IDENTIFICATION</scope>
</reference>
<gene>
    <name evidence="2" type="primary">LOC112295352</name>
</gene>
<dbReference type="Pfam" id="PF03676">
    <property type="entry name" value="PHAF1"/>
    <property type="match status" value="1"/>
</dbReference>
<sequence length="468" mass="52041">MKTQLPFLQRRGASIYQSIGRSLDCSTACLIEEFFADLLLGIGGTEPTTLFLQEKFRSSPQCNSMGGLTLDLRPGAGLGAFNLGMPVCEALTYVEQHRALFDVVHVKYDDEEIVKRERVQEPLQMDLVLSFPEHGFHLRFESQSQRLRLIEVYDVQRLHLRYATSSIGGPNISATFVAVYALFGPTFPGVYNKKRSIYTLFYPGLSFAFPIPAQYTECCQHREAELPLEFPDGTTPVMSRVFVYDSAVGGGVGVGAPLKIALPPQLPPGSLYMEEVHAKLAEELWFTGGGQHLPFGASPQDVWAELGRPCGIHQKQVDPMVIHSASDPRPRTALCGDYFYNYFTRGIDILFDGQTHRIKKFVLHTNFPGHTDFNCYIKCNFYIHVPQSHGEEIDKAACGDGFQRVITADTKWSEVQGLLGDGGRAAIQTQGSVSNPFGPTFVYGYRNIALEVMKNGHIATVTLFQSYV</sequence>
<comment type="similarity">
    <text evidence="1">Belongs to the PHAF1 family.</text>
</comment>
<name>A0A7I4DAX6_PHYPA</name>
<evidence type="ECO:0000313" key="2">
    <source>
        <dbReference type="EnsemblPlants" id="Pp3c2_6370V3.3"/>
    </source>
</evidence>
<keyword evidence="3" id="KW-1185">Reference proteome</keyword>
<proteinExistence type="inferred from homology"/>
<evidence type="ECO:0000313" key="3">
    <source>
        <dbReference type="Proteomes" id="UP000006727"/>
    </source>
</evidence>
<organism evidence="2 3">
    <name type="scientific">Physcomitrium patens</name>
    <name type="common">Spreading-leaved earth moss</name>
    <name type="synonym">Physcomitrella patens</name>
    <dbReference type="NCBI Taxonomy" id="3218"/>
    <lineage>
        <taxon>Eukaryota</taxon>
        <taxon>Viridiplantae</taxon>
        <taxon>Streptophyta</taxon>
        <taxon>Embryophyta</taxon>
        <taxon>Bryophyta</taxon>
        <taxon>Bryophytina</taxon>
        <taxon>Bryopsida</taxon>
        <taxon>Funariidae</taxon>
        <taxon>Funariales</taxon>
        <taxon>Funariaceae</taxon>
        <taxon>Physcomitrium</taxon>
    </lineage>
</organism>
<dbReference type="EMBL" id="ABEU02000002">
    <property type="status" value="NOT_ANNOTATED_CDS"/>
    <property type="molecule type" value="Genomic_DNA"/>
</dbReference>
<dbReference type="FunCoup" id="A0A7I4DAX6">
    <property type="interactions" value="3275"/>
</dbReference>
<protein>
    <submittedName>
        <fullName evidence="2">Uncharacterized protein</fullName>
    </submittedName>
</protein>
<dbReference type="InterPro" id="IPR039156">
    <property type="entry name" value="PHAF1/BROMI"/>
</dbReference>
<dbReference type="InterPro" id="IPR005373">
    <property type="entry name" value="PHAF1"/>
</dbReference>
<reference evidence="2 3" key="2">
    <citation type="journal article" date="2018" name="Plant J.">
        <title>The Physcomitrella patens chromosome-scale assembly reveals moss genome structure and evolution.</title>
        <authorList>
            <person name="Lang D."/>
            <person name="Ullrich K.K."/>
            <person name="Murat F."/>
            <person name="Fuchs J."/>
            <person name="Jenkins J."/>
            <person name="Haas F.B."/>
            <person name="Piednoel M."/>
            <person name="Gundlach H."/>
            <person name="Van Bel M."/>
            <person name="Meyberg R."/>
            <person name="Vives C."/>
            <person name="Morata J."/>
            <person name="Symeonidi A."/>
            <person name="Hiss M."/>
            <person name="Muchero W."/>
            <person name="Kamisugi Y."/>
            <person name="Saleh O."/>
            <person name="Blanc G."/>
            <person name="Decker E.L."/>
            <person name="van Gessel N."/>
            <person name="Grimwood J."/>
            <person name="Hayes R.D."/>
            <person name="Graham S.W."/>
            <person name="Gunter L.E."/>
            <person name="McDaniel S.F."/>
            <person name="Hoernstein S.N.W."/>
            <person name="Larsson A."/>
            <person name="Li F.W."/>
            <person name="Perroud P.F."/>
            <person name="Phillips J."/>
            <person name="Ranjan P."/>
            <person name="Rokshar D.S."/>
            <person name="Rothfels C.J."/>
            <person name="Schneider L."/>
            <person name="Shu S."/>
            <person name="Stevenson D.W."/>
            <person name="Thummler F."/>
            <person name="Tillich M."/>
            <person name="Villarreal Aguilar J.C."/>
            <person name="Widiez T."/>
            <person name="Wong G.K."/>
            <person name="Wymore A."/>
            <person name="Zhang Y."/>
            <person name="Zimmer A.D."/>
            <person name="Quatrano R.S."/>
            <person name="Mayer K.F.X."/>
            <person name="Goodstein D."/>
            <person name="Casacuberta J.M."/>
            <person name="Vandepoele K."/>
            <person name="Reski R."/>
            <person name="Cuming A.C."/>
            <person name="Tuskan G.A."/>
            <person name="Maumus F."/>
            <person name="Salse J."/>
            <person name="Schmutz J."/>
            <person name="Rensing S.A."/>
        </authorList>
    </citation>
    <scope>NUCLEOTIDE SEQUENCE [LARGE SCALE GENOMIC DNA]</scope>
    <source>
        <strain evidence="2 3">cv. Gransden 2004</strain>
    </source>
</reference>
<dbReference type="AlphaFoldDB" id="A0A7I4DAX6"/>
<reference evidence="2 3" key="1">
    <citation type="journal article" date="2008" name="Science">
        <title>The Physcomitrella genome reveals evolutionary insights into the conquest of land by plants.</title>
        <authorList>
            <person name="Rensing S."/>
            <person name="Lang D."/>
            <person name="Zimmer A."/>
            <person name="Terry A."/>
            <person name="Salamov A."/>
            <person name="Shapiro H."/>
            <person name="Nishiyama T."/>
            <person name="Perroud P.-F."/>
            <person name="Lindquist E."/>
            <person name="Kamisugi Y."/>
            <person name="Tanahashi T."/>
            <person name="Sakakibara K."/>
            <person name="Fujita T."/>
            <person name="Oishi K."/>
            <person name="Shin-I T."/>
            <person name="Kuroki Y."/>
            <person name="Toyoda A."/>
            <person name="Suzuki Y."/>
            <person name="Hashimoto A."/>
            <person name="Yamaguchi K."/>
            <person name="Sugano A."/>
            <person name="Kohara Y."/>
            <person name="Fujiyama A."/>
            <person name="Anterola A."/>
            <person name="Aoki S."/>
            <person name="Ashton N."/>
            <person name="Barbazuk W.B."/>
            <person name="Barker E."/>
            <person name="Bennetzen J."/>
            <person name="Bezanilla M."/>
            <person name="Blankenship R."/>
            <person name="Cho S.H."/>
            <person name="Dutcher S."/>
            <person name="Estelle M."/>
            <person name="Fawcett J.A."/>
            <person name="Gundlach H."/>
            <person name="Hanada K."/>
            <person name="Heyl A."/>
            <person name="Hicks K.A."/>
            <person name="Hugh J."/>
            <person name="Lohr M."/>
            <person name="Mayer K."/>
            <person name="Melkozernov A."/>
            <person name="Murata T."/>
            <person name="Nelson D."/>
            <person name="Pils B."/>
            <person name="Prigge M."/>
            <person name="Reiss B."/>
            <person name="Renner T."/>
            <person name="Rombauts S."/>
            <person name="Rushton P."/>
            <person name="Sanderfoot A."/>
            <person name="Schween G."/>
            <person name="Shiu S.-H."/>
            <person name="Stueber K."/>
            <person name="Theodoulou F.L."/>
            <person name="Tu H."/>
            <person name="Van de Peer Y."/>
            <person name="Verrier P.J."/>
            <person name="Waters E."/>
            <person name="Wood A."/>
            <person name="Yang L."/>
            <person name="Cove D."/>
            <person name="Cuming A."/>
            <person name="Hasebe M."/>
            <person name="Lucas S."/>
            <person name="Mishler D.B."/>
            <person name="Reski R."/>
            <person name="Grigoriev I."/>
            <person name="Quatrano R.S."/>
            <person name="Boore J.L."/>
        </authorList>
    </citation>
    <scope>NUCLEOTIDE SEQUENCE [LARGE SCALE GENOMIC DNA]</scope>
    <source>
        <strain evidence="2 3">cv. Gransden 2004</strain>
    </source>
</reference>
<accession>A0A7I4DAX6</accession>
<dbReference type="EnsemblPlants" id="Pp3c2_6370V3.3">
    <property type="protein sequence ID" value="Pp3c2_6370V3.3"/>
    <property type="gene ID" value="Pp3c2_6370"/>
</dbReference>